<evidence type="ECO:0000256" key="12">
    <source>
        <dbReference type="ARBA" id="ARBA00022989"/>
    </source>
</evidence>
<feature type="domain" description="Apple" evidence="25">
    <location>
        <begin position="340"/>
        <end position="425"/>
    </location>
</feature>
<keyword evidence="12 21" id="KW-1133">Transmembrane helix</keyword>
<dbReference type="GO" id="GO:0048544">
    <property type="term" value="P:recognition of pollen"/>
    <property type="evidence" value="ECO:0007669"/>
    <property type="project" value="InterPro"/>
</dbReference>
<dbReference type="PANTHER" id="PTHR47974:SF19">
    <property type="entry name" value="RECEPTOR-LIKE SERINE_THREONINE-PROTEIN KINASE"/>
    <property type="match status" value="1"/>
</dbReference>
<dbReference type="InterPro" id="IPR001480">
    <property type="entry name" value="Bulb-type_lectin_dom"/>
</dbReference>
<evidence type="ECO:0000256" key="3">
    <source>
        <dbReference type="ARBA" id="ARBA00022527"/>
    </source>
</evidence>
<dbReference type="SMART" id="SM00108">
    <property type="entry name" value="B_lectin"/>
    <property type="match status" value="1"/>
</dbReference>
<dbReference type="SUPFAM" id="SSF56112">
    <property type="entry name" value="Protein kinase-like (PK-like)"/>
    <property type="match status" value="1"/>
</dbReference>
<evidence type="ECO:0000256" key="9">
    <source>
        <dbReference type="ARBA" id="ARBA00022741"/>
    </source>
</evidence>
<feature type="domain" description="Bulb-type lectin" evidence="24">
    <location>
        <begin position="29"/>
        <end position="148"/>
    </location>
</feature>
<evidence type="ECO:0000259" key="24">
    <source>
        <dbReference type="PROSITE" id="PS50927"/>
    </source>
</evidence>
<keyword evidence="15" id="KW-0675">Receptor</keyword>
<sequence>MKMKTNPRFLTLVLLFLYLSFETNLCLGGDTISANQSLSGDQTIVSAGGVFVLGFFHPGKSPNYYIGMWYKQVTKQTVIWVANREKPVLDRFSSELKISDGNLVLFNESKIPIWSTNVNSTSVEAVLLDSGNLVLKQKSSSVQLLWESFHHLTDTLLPGCKFGYNKKTKKGQVLTSWKNPEDPAPGLFSIEPVPSEDSFVIRWNGSRNYWSSGAWNGRIFEFVPEMSVHEIYNFSYITSDNESYFIYSVQNTTKTVSRLTMDVSGQLKQPLWVPPKGWNVIWSFPRQQCQVYALCGPYGSCTENTLPFCSCLWGFERRSQSDWDLKDYSGGCIRKTELQCDNFNLSSSKKDKFLELHSMLLPESEKASRVDVNSATCESTCLNNCSCTAYASDSNGCLIWTGDLLDLQQLQAGDKSGRTLYVRLAASEFRSGKNSKWLIIGVAVGSASIVLLGLILFLITRRRNKMIRRRKEVDGSLTAFSYKELQKATKNFSEKLGGGGFGSVFKGILPNNTVIAVKKLENIGQGEKQFRAEVGTIGRIQHVNLVRLCGFCSQGAKKLLVYDYMSNGSLASHLFHEKNSNVLDWKTRYQIALGTARGLVYLHEKCRDCIIHCDIKPENILLDAEFCAKVADFGLAKLMGREFSRVLTSMRGTRGYLAPEWIAGVAITSKADVYSYGMMIFELVSGRRNSEQLDLNGKVSKYFPSLVTSIVVESGDVLGLLDLRLEGNAELEELEKVCKIACWCTQDDESHRPPMSQVVQMLEGNMEVHLPPIPRSFYFYDEN</sequence>
<dbReference type="InterPro" id="IPR000719">
    <property type="entry name" value="Prot_kinase_dom"/>
</dbReference>
<protein>
    <recommendedName>
        <fullName evidence="19">Receptor-like serine/threonine-protein kinase</fullName>
        <ecNumber evidence="19">2.7.11.1</ecNumber>
    </recommendedName>
</protein>
<evidence type="ECO:0000259" key="25">
    <source>
        <dbReference type="PROSITE" id="PS50948"/>
    </source>
</evidence>
<dbReference type="EMBL" id="BTGU01000333">
    <property type="protein sequence ID" value="GMN66520.1"/>
    <property type="molecule type" value="Genomic_DNA"/>
</dbReference>
<keyword evidence="14" id="KW-1015">Disulfide bond</keyword>
<comment type="catalytic activity">
    <reaction evidence="17 19">
        <text>L-threonyl-[protein] + ATP = O-phospho-L-threonyl-[protein] + ADP + H(+)</text>
        <dbReference type="Rhea" id="RHEA:46608"/>
        <dbReference type="Rhea" id="RHEA-COMP:11060"/>
        <dbReference type="Rhea" id="RHEA-COMP:11605"/>
        <dbReference type="ChEBI" id="CHEBI:15378"/>
        <dbReference type="ChEBI" id="CHEBI:30013"/>
        <dbReference type="ChEBI" id="CHEBI:30616"/>
        <dbReference type="ChEBI" id="CHEBI:61977"/>
        <dbReference type="ChEBI" id="CHEBI:456216"/>
        <dbReference type="EC" id="2.7.11.1"/>
    </reaction>
</comment>
<dbReference type="GO" id="GO:0005886">
    <property type="term" value="C:plasma membrane"/>
    <property type="evidence" value="ECO:0007669"/>
    <property type="project" value="UniProtKB-SubCell"/>
</dbReference>
<dbReference type="Pfam" id="PF00954">
    <property type="entry name" value="S_locus_glycop"/>
    <property type="match status" value="1"/>
</dbReference>
<dbReference type="InterPro" id="IPR024171">
    <property type="entry name" value="SRK-like_kinase"/>
</dbReference>
<keyword evidence="11 19" id="KW-0067">ATP-binding</keyword>
<dbReference type="SMART" id="SM00473">
    <property type="entry name" value="PAN_AP"/>
    <property type="match status" value="1"/>
</dbReference>
<dbReference type="Gene3D" id="2.90.10.10">
    <property type="entry name" value="Bulb-type lectin domain"/>
    <property type="match status" value="1"/>
</dbReference>
<evidence type="ECO:0000256" key="14">
    <source>
        <dbReference type="ARBA" id="ARBA00023157"/>
    </source>
</evidence>
<dbReference type="PANTHER" id="PTHR47974">
    <property type="entry name" value="OS07G0415500 PROTEIN"/>
    <property type="match status" value="1"/>
</dbReference>
<evidence type="ECO:0000256" key="18">
    <source>
        <dbReference type="ARBA" id="ARBA00048679"/>
    </source>
</evidence>
<evidence type="ECO:0000256" key="5">
    <source>
        <dbReference type="ARBA" id="ARBA00022679"/>
    </source>
</evidence>
<dbReference type="InterPro" id="IPR008271">
    <property type="entry name" value="Ser/Thr_kinase_AS"/>
</dbReference>
<comment type="subcellular location">
    <subcellularLocation>
        <location evidence="1">Cell membrane</location>
        <topology evidence="1">Single-pass type I membrane protein</topology>
    </subcellularLocation>
</comment>
<evidence type="ECO:0000256" key="19">
    <source>
        <dbReference type="PIRNR" id="PIRNR000641"/>
    </source>
</evidence>
<evidence type="ECO:0000259" key="23">
    <source>
        <dbReference type="PROSITE" id="PS50011"/>
    </source>
</evidence>
<feature type="chain" id="PRO_5041656438" description="Receptor-like serine/threonine-protein kinase" evidence="22">
    <location>
        <begin position="29"/>
        <end position="783"/>
    </location>
</feature>
<keyword evidence="6 21" id="KW-0812">Transmembrane</keyword>
<dbReference type="Pfam" id="PF00069">
    <property type="entry name" value="Pkinase"/>
    <property type="match status" value="1"/>
</dbReference>
<dbReference type="Pfam" id="PF01453">
    <property type="entry name" value="B_lectin"/>
    <property type="match status" value="1"/>
</dbReference>
<keyword evidence="8" id="KW-0430">Lectin</keyword>
<keyword evidence="2" id="KW-1003">Cell membrane</keyword>
<keyword evidence="5 19" id="KW-0808">Transferase</keyword>
<dbReference type="Gene3D" id="1.10.510.10">
    <property type="entry name" value="Transferase(Phosphotransferase) domain 1"/>
    <property type="match status" value="1"/>
</dbReference>
<dbReference type="InterPro" id="IPR017441">
    <property type="entry name" value="Protein_kinase_ATP_BS"/>
</dbReference>
<dbReference type="InterPro" id="IPR000858">
    <property type="entry name" value="S_locus_glycoprot_dom"/>
</dbReference>
<dbReference type="PROSITE" id="PS00108">
    <property type="entry name" value="PROTEIN_KINASE_ST"/>
    <property type="match status" value="1"/>
</dbReference>
<dbReference type="GO" id="GO:0005524">
    <property type="term" value="F:ATP binding"/>
    <property type="evidence" value="ECO:0007669"/>
    <property type="project" value="UniProtKB-UniRule"/>
</dbReference>
<evidence type="ECO:0000256" key="8">
    <source>
        <dbReference type="ARBA" id="ARBA00022734"/>
    </source>
</evidence>
<keyword evidence="10 19" id="KW-0418">Kinase</keyword>
<keyword evidence="7 22" id="KW-0732">Signal</keyword>
<evidence type="ECO:0000256" key="7">
    <source>
        <dbReference type="ARBA" id="ARBA00022729"/>
    </source>
</evidence>
<dbReference type="CDD" id="cd00028">
    <property type="entry name" value="B_lectin"/>
    <property type="match status" value="1"/>
</dbReference>
<dbReference type="PROSITE" id="PS50927">
    <property type="entry name" value="BULB_LECTIN"/>
    <property type="match status" value="1"/>
</dbReference>
<reference evidence="26" key="1">
    <citation type="submission" date="2023-07" db="EMBL/GenBank/DDBJ databases">
        <title>draft genome sequence of fig (Ficus carica).</title>
        <authorList>
            <person name="Takahashi T."/>
            <person name="Nishimura K."/>
        </authorList>
    </citation>
    <scope>NUCLEOTIDE SEQUENCE</scope>
</reference>
<keyword evidence="4" id="KW-0597">Phosphoprotein</keyword>
<feature type="signal peptide" evidence="22">
    <location>
        <begin position="1"/>
        <end position="28"/>
    </location>
</feature>
<evidence type="ECO:0000256" key="10">
    <source>
        <dbReference type="ARBA" id="ARBA00022777"/>
    </source>
</evidence>
<evidence type="ECO:0000256" key="1">
    <source>
        <dbReference type="ARBA" id="ARBA00004251"/>
    </source>
</evidence>
<dbReference type="CDD" id="cd14066">
    <property type="entry name" value="STKc_IRAK"/>
    <property type="match status" value="1"/>
</dbReference>
<dbReference type="AlphaFoldDB" id="A0AA88E527"/>
<dbReference type="PROSITE" id="PS50948">
    <property type="entry name" value="PAN"/>
    <property type="match status" value="1"/>
</dbReference>
<evidence type="ECO:0000256" key="15">
    <source>
        <dbReference type="ARBA" id="ARBA00023170"/>
    </source>
</evidence>
<dbReference type="CDD" id="cd01098">
    <property type="entry name" value="PAN_AP_plant"/>
    <property type="match status" value="1"/>
</dbReference>
<dbReference type="InterPro" id="IPR011009">
    <property type="entry name" value="Kinase-like_dom_sf"/>
</dbReference>
<dbReference type="Proteomes" id="UP001187192">
    <property type="component" value="Unassembled WGS sequence"/>
</dbReference>
<evidence type="ECO:0000256" key="13">
    <source>
        <dbReference type="ARBA" id="ARBA00023136"/>
    </source>
</evidence>
<evidence type="ECO:0000256" key="4">
    <source>
        <dbReference type="ARBA" id="ARBA00022553"/>
    </source>
</evidence>
<keyword evidence="9 19" id="KW-0547">Nucleotide-binding</keyword>
<evidence type="ECO:0000256" key="21">
    <source>
        <dbReference type="SAM" id="Phobius"/>
    </source>
</evidence>
<evidence type="ECO:0000256" key="2">
    <source>
        <dbReference type="ARBA" id="ARBA00022475"/>
    </source>
</evidence>
<keyword evidence="16" id="KW-0325">Glycoprotein</keyword>
<name>A0AA88E527_FICCA</name>
<dbReference type="FunFam" id="1.10.510.10:FF:000227">
    <property type="entry name" value="Serine/threonine-protein kinase"/>
    <property type="match status" value="1"/>
</dbReference>
<feature type="domain" description="Protein kinase" evidence="23">
    <location>
        <begin position="490"/>
        <end position="770"/>
    </location>
</feature>
<keyword evidence="27" id="KW-1185">Reference proteome</keyword>
<keyword evidence="3 19" id="KW-0723">Serine/threonine-protein kinase</keyword>
<dbReference type="PROSITE" id="PS00107">
    <property type="entry name" value="PROTEIN_KINASE_ATP"/>
    <property type="match status" value="1"/>
</dbReference>
<feature type="binding site" evidence="20">
    <location>
        <position position="519"/>
    </location>
    <ligand>
        <name>ATP</name>
        <dbReference type="ChEBI" id="CHEBI:30616"/>
    </ligand>
</feature>
<dbReference type="PROSITE" id="PS50011">
    <property type="entry name" value="PROTEIN_KINASE_DOM"/>
    <property type="match status" value="1"/>
</dbReference>
<dbReference type="SMART" id="SM00220">
    <property type="entry name" value="S_TKc"/>
    <property type="match status" value="1"/>
</dbReference>
<evidence type="ECO:0000256" key="6">
    <source>
        <dbReference type="ARBA" id="ARBA00022692"/>
    </source>
</evidence>
<dbReference type="Pfam" id="PF08276">
    <property type="entry name" value="PAN_2"/>
    <property type="match status" value="1"/>
</dbReference>
<dbReference type="EC" id="2.7.11.1" evidence="19"/>
<dbReference type="PIRSF" id="PIRSF000641">
    <property type="entry name" value="SRK"/>
    <property type="match status" value="1"/>
</dbReference>
<evidence type="ECO:0000256" key="11">
    <source>
        <dbReference type="ARBA" id="ARBA00022840"/>
    </source>
</evidence>
<comment type="caution">
    <text evidence="26">The sequence shown here is derived from an EMBL/GenBank/DDBJ whole genome shotgun (WGS) entry which is preliminary data.</text>
</comment>
<dbReference type="FunFam" id="2.90.10.10:FF:000002">
    <property type="entry name" value="Serine/threonine-protein kinase"/>
    <property type="match status" value="1"/>
</dbReference>
<comment type="catalytic activity">
    <reaction evidence="18 19">
        <text>L-seryl-[protein] + ATP = O-phospho-L-seryl-[protein] + ADP + H(+)</text>
        <dbReference type="Rhea" id="RHEA:17989"/>
        <dbReference type="Rhea" id="RHEA-COMP:9863"/>
        <dbReference type="Rhea" id="RHEA-COMP:11604"/>
        <dbReference type="ChEBI" id="CHEBI:15378"/>
        <dbReference type="ChEBI" id="CHEBI:29999"/>
        <dbReference type="ChEBI" id="CHEBI:30616"/>
        <dbReference type="ChEBI" id="CHEBI:83421"/>
        <dbReference type="ChEBI" id="CHEBI:456216"/>
        <dbReference type="EC" id="2.7.11.1"/>
    </reaction>
</comment>
<dbReference type="GO" id="GO:0030246">
    <property type="term" value="F:carbohydrate binding"/>
    <property type="evidence" value="ECO:0007669"/>
    <property type="project" value="UniProtKB-KW"/>
</dbReference>
<dbReference type="InterPro" id="IPR036426">
    <property type="entry name" value="Bulb-type_lectin_dom_sf"/>
</dbReference>
<dbReference type="SUPFAM" id="SSF51110">
    <property type="entry name" value="alpha-D-mannose-specific plant lectins"/>
    <property type="match status" value="1"/>
</dbReference>
<accession>A0AA88E527</accession>
<comment type="similarity">
    <text evidence="19">Belongs to the protein kinase superfamily. Ser/Thr protein kinase family.</text>
</comment>
<gene>
    <name evidence="26" type="ORF">TIFTF001_035584</name>
</gene>
<proteinExistence type="inferred from homology"/>
<evidence type="ECO:0000313" key="26">
    <source>
        <dbReference type="EMBL" id="GMN66520.1"/>
    </source>
</evidence>
<organism evidence="26 27">
    <name type="scientific">Ficus carica</name>
    <name type="common">Common fig</name>
    <dbReference type="NCBI Taxonomy" id="3494"/>
    <lineage>
        <taxon>Eukaryota</taxon>
        <taxon>Viridiplantae</taxon>
        <taxon>Streptophyta</taxon>
        <taxon>Embryophyta</taxon>
        <taxon>Tracheophyta</taxon>
        <taxon>Spermatophyta</taxon>
        <taxon>Magnoliopsida</taxon>
        <taxon>eudicotyledons</taxon>
        <taxon>Gunneridae</taxon>
        <taxon>Pentapetalae</taxon>
        <taxon>rosids</taxon>
        <taxon>fabids</taxon>
        <taxon>Rosales</taxon>
        <taxon>Moraceae</taxon>
        <taxon>Ficeae</taxon>
        <taxon>Ficus</taxon>
    </lineage>
</organism>
<dbReference type="InterPro" id="IPR003609">
    <property type="entry name" value="Pan_app"/>
</dbReference>
<evidence type="ECO:0000313" key="27">
    <source>
        <dbReference type="Proteomes" id="UP001187192"/>
    </source>
</evidence>
<dbReference type="FunFam" id="3.30.200.20:FF:000370">
    <property type="entry name" value="Receptor-like protein kinase 4"/>
    <property type="match status" value="1"/>
</dbReference>
<evidence type="ECO:0000256" key="16">
    <source>
        <dbReference type="ARBA" id="ARBA00023180"/>
    </source>
</evidence>
<dbReference type="Gene3D" id="3.30.200.20">
    <property type="entry name" value="Phosphorylase Kinase, domain 1"/>
    <property type="match status" value="1"/>
</dbReference>
<keyword evidence="13 21" id="KW-0472">Membrane</keyword>
<evidence type="ECO:0000256" key="17">
    <source>
        <dbReference type="ARBA" id="ARBA00047899"/>
    </source>
</evidence>
<evidence type="ECO:0000256" key="20">
    <source>
        <dbReference type="PROSITE-ProRule" id="PRU10141"/>
    </source>
</evidence>
<feature type="transmembrane region" description="Helical" evidence="21">
    <location>
        <begin position="437"/>
        <end position="460"/>
    </location>
</feature>
<dbReference type="GO" id="GO:0004674">
    <property type="term" value="F:protein serine/threonine kinase activity"/>
    <property type="evidence" value="ECO:0007669"/>
    <property type="project" value="UniProtKB-KW"/>
</dbReference>
<evidence type="ECO:0000256" key="22">
    <source>
        <dbReference type="SAM" id="SignalP"/>
    </source>
</evidence>